<accession>A0A2P8C7N4</accession>
<protein>
    <submittedName>
        <fullName evidence="4">Uncharacterized protein</fullName>
    </submittedName>
</protein>
<dbReference type="EMBL" id="BLAU01000001">
    <property type="protein sequence ID" value="GET22356.1"/>
    <property type="molecule type" value="Genomic_DNA"/>
</dbReference>
<name>A0A2P8C7N4_9BACT</name>
<organism evidence="4 5">
    <name type="scientific">Prolixibacter denitrificans</name>
    <dbReference type="NCBI Taxonomy" id="1541063"/>
    <lineage>
        <taxon>Bacteria</taxon>
        <taxon>Pseudomonadati</taxon>
        <taxon>Bacteroidota</taxon>
        <taxon>Bacteroidia</taxon>
        <taxon>Marinilabiliales</taxon>
        <taxon>Prolixibacteraceae</taxon>
        <taxon>Prolixibacter</taxon>
    </lineage>
</organism>
<comment type="caution">
    <text evidence="4">The sequence shown here is derived from an EMBL/GenBank/DDBJ whole genome shotgun (WGS) entry which is preliminary data.</text>
</comment>
<feature type="region of interest" description="Disordered" evidence="1">
    <location>
        <begin position="76"/>
        <end position="98"/>
    </location>
</feature>
<keyword evidence="2" id="KW-1133">Transmembrane helix</keyword>
<evidence type="ECO:0000313" key="6">
    <source>
        <dbReference type="Proteomes" id="UP000396862"/>
    </source>
</evidence>
<dbReference type="Proteomes" id="UP000240621">
    <property type="component" value="Unassembled WGS sequence"/>
</dbReference>
<dbReference type="Proteomes" id="UP000396862">
    <property type="component" value="Unassembled WGS sequence"/>
</dbReference>
<dbReference type="AlphaFoldDB" id="A0A2P8C7N4"/>
<evidence type="ECO:0000256" key="2">
    <source>
        <dbReference type="SAM" id="Phobius"/>
    </source>
</evidence>
<evidence type="ECO:0000313" key="3">
    <source>
        <dbReference type="EMBL" id="GET22356.1"/>
    </source>
</evidence>
<proteinExistence type="predicted"/>
<dbReference type="OrthoDB" id="9916818at2"/>
<keyword evidence="2" id="KW-0472">Membrane</keyword>
<keyword evidence="2" id="KW-0812">Transmembrane</keyword>
<evidence type="ECO:0000256" key="1">
    <source>
        <dbReference type="SAM" id="MobiDB-lite"/>
    </source>
</evidence>
<evidence type="ECO:0000313" key="5">
    <source>
        <dbReference type="Proteomes" id="UP000240621"/>
    </source>
</evidence>
<reference evidence="4 5" key="1">
    <citation type="submission" date="2018-03" db="EMBL/GenBank/DDBJ databases">
        <title>Genomic Encyclopedia of Archaeal and Bacterial Type Strains, Phase II (KMG-II): from individual species to whole genera.</title>
        <authorList>
            <person name="Goeker M."/>
        </authorList>
    </citation>
    <scope>NUCLEOTIDE SEQUENCE [LARGE SCALE GENOMIC DNA]</scope>
    <source>
        <strain evidence="4 5">DSM 27267</strain>
    </source>
</reference>
<feature type="transmembrane region" description="Helical" evidence="2">
    <location>
        <begin position="5"/>
        <end position="26"/>
    </location>
</feature>
<evidence type="ECO:0000313" key="4">
    <source>
        <dbReference type="EMBL" id="PSK80956.1"/>
    </source>
</evidence>
<feature type="transmembrane region" description="Helical" evidence="2">
    <location>
        <begin position="32"/>
        <end position="52"/>
    </location>
</feature>
<dbReference type="RefSeq" id="WP_106543550.1">
    <property type="nucleotide sequence ID" value="NZ_BLAU01000001.1"/>
</dbReference>
<keyword evidence="6" id="KW-1185">Reference proteome</keyword>
<gene>
    <name evidence="4" type="ORF">CLV93_11291</name>
    <name evidence="3" type="ORF">JCM18694_26020</name>
</gene>
<reference evidence="3 6" key="2">
    <citation type="submission" date="2019-10" db="EMBL/GenBank/DDBJ databases">
        <title>Prolixibacter strains distinguished by the presence of nitrate reductase genes were adept at nitrate-dependent anaerobic corrosion of metallic iron and carbon steel.</title>
        <authorList>
            <person name="Iino T."/>
            <person name="Shono N."/>
            <person name="Ito K."/>
            <person name="Nakamura R."/>
            <person name="Sueoka K."/>
            <person name="Harayama S."/>
            <person name="Ohkuma M."/>
        </authorList>
    </citation>
    <scope>NUCLEOTIDE SEQUENCE [LARGE SCALE GENOMIC DNA]</scope>
    <source>
        <strain evidence="3 6">MIC1-1</strain>
    </source>
</reference>
<dbReference type="EMBL" id="PYGC01000012">
    <property type="protein sequence ID" value="PSK80956.1"/>
    <property type="molecule type" value="Genomic_DNA"/>
</dbReference>
<sequence>MRTGIIYVSGITGGILLIFRAIGIIAEFNANAFLLYSGLFLLFVVCIPTYLYDKRLRDEEIKQIIASYKGKKREPLQIKKGTPNSREEIDEWGINNPPFRDHHSGLTWGGGNIHAADASRGTRRKFLKRR</sequence>